<sequence>METPPFQTTVQGPPSTKPSTQRIFNEIRRSLAGISEYTEIVYPLSSDDAGLICRSLSADAELERKNLRINYNAYTGLLRLKIMPISLHDVHQRWINRALVQWGMTGIINSDEADLLWSGSGTTFDNFTGVYQGSIKQPDHYLRVDTDDDPRIVVESGWSESFIHLRSDKTLWLKGNPSVVLVILLKWSALSYNRIKGSAEVWRRGSTGNLVSSTMVIIYLRPRRDS</sequence>
<dbReference type="EMBL" id="BHVY01000007">
    <property type="protein sequence ID" value="GIJ90701.1"/>
    <property type="molecule type" value="Genomic_DNA"/>
</dbReference>
<evidence type="ECO:0000313" key="2">
    <source>
        <dbReference type="EMBL" id="GIJ90701.1"/>
    </source>
</evidence>
<dbReference type="OrthoDB" id="76567at2759"/>
<dbReference type="AlphaFoldDB" id="A0A9P3EWD7"/>
<keyword evidence="3" id="KW-1185">Reference proteome</keyword>
<proteinExistence type="predicted"/>
<protein>
    <submittedName>
        <fullName evidence="2">Uncharacterized protein</fullName>
    </submittedName>
</protein>
<gene>
    <name evidence="2" type="ORF">Asppvi_009662</name>
</gene>
<comment type="caution">
    <text evidence="2">The sequence shown here is derived from an EMBL/GenBank/DDBJ whole genome shotgun (WGS) entry which is preliminary data.</text>
</comment>
<organism evidence="2 3">
    <name type="scientific">Aspergillus pseudoviridinutans</name>
    <dbReference type="NCBI Taxonomy" id="1517512"/>
    <lineage>
        <taxon>Eukaryota</taxon>
        <taxon>Fungi</taxon>
        <taxon>Dikarya</taxon>
        <taxon>Ascomycota</taxon>
        <taxon>Pezizomycotina</taxon>
        <taxon>Eurotiomycetes</taxon>
        <taxon>Eurotiomycetidae</taxon>
        <taxon>Eurotiales</taxon>
        <taxon>Aspergillaceae</taxon>
        <taxon>Aspergillus</taxon>
        <taxon>Aspergillus subgen. Fumigati</taxon>
    </lineage>
</organism>
<evidence type="ECO:0000256" key="1">
    <source>
        <dbReference type="SAM" id="MobiDB-lite"/>
    </source>
</evidence>
<dbReference type="RefSeq" id="XP_043161447.1">
    <property type="nucleotide sequence ID" value="XM_043305512.1"/>
</dbReference>
<accession>A0A9P3EWD7</accession>
<name>A0A9P3EWD7_9EURO</name>
<evidence type="ECO:0000313" key="3">
    <source>
        <dbReference type="Proteomes" id="UP001043456"/>
    </source>
</evidence>
<dbReference type="GeneID" id="67008272"/>
<dbReference type="Proteomes" id="UP001043456">
    <property type="component" value="Unassembled WGS sequence"/>
</dbReference>
<reference evidence="2 3" key="1">
    <citation type="submission" date="2018-10" db="EMBL/GenBank/DDBJ databases">
        <title>Pan-genome distribution and transcriptional activeness of fungal secondary metabolism genes in Aspergillus section Fumigati.</title>
        <authorList>
            <person name="Takahashi H."/>
            <person name="Umemura M."/>
            <person name="Ninomiya A."/>
            <person name="Kusuya Y."/>
            <person name="Urayama S."/>
            <person name="Shimizu M."/>
            <person name="Watanabe A."/>
            <person name="Kamei K."/>
            <person name="Yaguchi T."/>
            <person name="Hagiwara D."/>
        </authorList>
    </citation>
    <scope>NUCLEOTIDE SEQUENCE [LARGE SCALE GENOMIC DNA]</scope>
    <source>
        <strain evidence="2 3">IFM 55266</strain>
    </source>
</reference>
<feature type="region of interest" description="Disordered" evidence="1">
    <location>
        <begin position="1"/>
        <end position="20"/>
    </location>
</feature>